<name>A0A4C1UEJ4_EUMVA</name>
<dbReference type="Proteomes" id="UP000299102">
    <property type="component" value="Unassembled WGS sequence"/>
</dbReference>
<sequence length="133" mass="15348">MEERKGMRAIEKQVVTVAHEHSQLQKRHQFVADHLGRNRICDSGINELIQREGWQCGLVSGVIEGRVDYRNSHSHDEMPQRQQLLLHICIMRSCSFPSVKMAHFRAASRLTPAWNYPDLPLRLRCMGLMSADV</sequence>
<keyword evidence="2" id="KW-1185">Reference proteome</keyword>
<evidence type="ECO:0000313" key="1">
    <source>
        <dbReference type="EMBL" id="GBP24865.1"/>
    </source>
</evidence>
<comment type="caution">
    <text evidence="1">The sequence shown here is derived from an EMBL/GenBank/DDBJ whole genome shotgun (WGS) entry which is preliminary data.</text>
</comment>
<evidence type="ECO:0000313" key="2">
    <source>
        <dbReference type="Proteomes" id="UP000299102"/>
    </source>
</evidence>
<gene>
    <name evidence="1" type="ORF">EVAR_14198_1</name>
</gene>
<accession>A0A4C1UEJ4</accession>
<dbReference type="AlphaFoldDB" id="A0A4C1UEJ4"/>
<reference evidence="1 2" key="1">
    <citation type="journal article" date="2019" name="Commun. Biol.">
        <title>The bagworm genome reveals a unique fibroin gene that provides high tensile strength.</title>
        <authorList>
            <person name="Kono N."/>
            <person name="Nakamura H."/>
            <person name="Ohtoshi R."/>
            <person name="Tomita M."/>
            <person name="Numata K."/>
            <person name="Arakawa K."/>
        </authorList>
    </citation>
    <scope>NUCLEOTIDE SEQUENCE [LARGE SCALE GENOMIC DNA]</scope>
</reference>
<organism evidence="1 2">
    <name type="scientific">Eumeta variegata</name>
    <name type="common">Bagworm moth</name>
    <name type="synonym">Eumeta japonica</name>
    <dbReference type="NCBI Taxonomy" id="151549"/>
    <lineage>
        <taxon>Eukaryota</taxon>
        <taxon>Metazoa</taxon>
        <taxon>Ecdysozoa</taxon>
        <taxon>Arthropoda</taxon>
        <taxon>Hexapoda</taxon>
        <taxon>Insecta</taxon>
        <taxon>Pterygota</taxon>
        <taxon>Neoptera</taxon>
        <taxon>Endopterygota</taxon>
        <taxon>Lepidoptera</taxon>
        <taxon>Glossata</taxon>
        <taxon>Ditrysia</taxon>
        <taxon>Tineoidea</taxon>
        <taxon>Psychidae</taxon>
        <taxon>Oiketicinae</taxon>
        <taxon>Eumeta</taxon>
    </lineage>
</organism>
<protein>
    <submittedName>
        <fullName evidence="1">Uncharacterized protein</fullName>
    </submittedName>
</protein>
<proteinExistence type="predicted"/>
<dbReference type="EMBL" id="BGZK01000166">
    <property type="protein sequence ID" value="GBP24865.1"/>
    <property type="molecule type" value="Genomic_DNA"/>
</dbReference>